<dbReference type="InterPro" id="IPR012867">
    <property type="entry name" value="DUF1648"/>
</dbReference>
<accession>A0A396SAP4</accession>
<proteinExistence type="predicted"/>
<feature type="transmembrane region" description="Helical" evidence="1">
    <location>
        <begin position="20"/>
        <end position="40"/>
    </location>
</feature>
<feature type="transmembrane region" description="Helical" evidence="1">
    <location>
        <begin position="60"/>
        <end position="83"/>
    </location>
</feature>
<organism evidence="3 4">
    <name type="scientific">Ureibacillus yapensis</name>
    <dbReference type="NCBI Taxonomy" id="2304605"/>
    <lineage>
        <taxon>Bacteria</taxon>
        <taxon>Bacillati</taxon>
        <taxon>Bacillota</taxon>
        <taxon>Bacilli</taxon>
        <taxon>Bacillales</taxon>
        <taxon>Caryophanaceae</taxon>
        <taxon>Ureibacillus</taxon>
    </lineage>
</organism>
<evidence type="ECO:0000259" key="2">
    <source>
        <dbReference type="Pfam" id="PF07853"/>
    </source>
</evidence>
<feature type="transmembrane region" description="Helical" evidence="1">
    <location>
        <begin position="114"/>
        <end position="135"/>
    </location>
</feature>
<dbReference type="RefSeq" id="WP_118875455.1">
    <property type="nucleotide sequence ID" value="NZ_QWEI01000002.1"/>
</dbReference>
<feature type="domain" description="DUF1648" evidence="2">
    <location>
        <begin position="28"/>
        <end position="73"/>
    </location>
</feature>
<feature type="transmembrane region" description="Helical" evidence="1">
    <location>
        <begin position="141"/>
        <end position="162"/>
    </location>
</feature>
<evidence type="ECO:0000313" key="4">
    <source>
        <dbReference type="Proteomes" id="UP000265692"/>
    </source>
</evidence>
<dbReference type="Proteomes" id="UP000265692">
    <property type="component" value="Unassembled WGS sequence"/>
</dbReference>
<evidence type="ECO:0000313" key="3">
    <source>
        <dbReference type="EMBL" id="RHW38421.1"/>
    </source>
</evidence>
<dbReference type="OrthoDB" id="9808690at2"/>
<keyword evidence="1" id="KW-1133">Transmembrane helix</keyword>
<dbReference type="EMBL" id="QWEI01000002">
    <property type="protein sequence ID" value="RHW38421.1"/>
    <property type="molecule type" value="Genomic_DNA"/>
</dbReference>
<gene>
    <name evidence="3" type="ORF">D1B33_05945</name>
</gene>
<dbReference type="Pfam" id="PF07853">
    <property type="entry name" value="DUF1648"/>
    <property type="match status" value="1"/>
</dbReference>
<reference evidence="3 4" key="1">
    <citation type="submission" date="2018-08" db="EMBL/GenBank/DDBJ databases">
        <title>Lysinibacillus sp. YLB-03 draft genome sequence.</title>
        <authorList>
            <person name="Yu L."/>
        </authorList>
    </citation>
    <scope>NUCLEOTIDE SEQUENCE [LARGE SCALE GENOMIC DNA]</scope>
    <source>
        <strain evidence="3 4">YLB-03</strain>
    </source>
</reference>
<evidence type="ECO:0000256" key="1">
    <source>
        <dbReference type="SAM" id="Phobius"/>
    </source>
</evidence>
<protein>
    <submittedName>
        <fullName evidence="3">DUF1648 domain-containing protein</fullName>
    </submittedName>
</protein>
<comment type="caution">
    <text evidence="3">The sequence shown here is derived from an EMBL/GenBank/DDBJ whole genome shotgun (WGS) entry which is preliminary data.</text>
</comment>
<keyword evidence="4" id="KW-1185">Reference proteome</keyword>
<sequence length="168" mass="19344">MQKLPYRPILKLPKTKFEKIMDILGLAIFTGAILYLIVHWTDIPDRIPAHFNWDGEVDRWGSKVELIILPCIGLFLFIFLSLLEKAPHMHNYPHRLNEANVKQFYLNSRKMLNAIKNICLAMFAFILIKMVRVSLGKIDSLGIWILPIVIIAVTATMVIGIYKQSKIV</sequence>
<keyword evidence="1" id="KW-0812">Transmembrane</keyword>
<name>A0A396SAP4_9BACL</name>
<dbReference type="AlphaFoldDB" id="A0A396SAP4"/>
<keyword evidence="1" id="KW-0472">Membrane</keyword>